<dbReference type="OrthoDB" id="9788285at2"/>
<keyword evidence="6" id="KW-0067">ATP-binding</keyword>
<dbReference type="Proteomes" id="UP000199150">
    <property type="component" value="Unassembled WGS sequence"/>
</dbReference>
<keyword evidence="1" id="KW-0813">Transport</keyword>
<dbReference type="RefSeq" id="WP_090643551.1">
    <property type="nucleotide sequence ID" value="NZ_CBCRYE010000001.1"/>
</dbReference>
<evidence type="ECO:0000313" key="12">
    <source>
        <dbReference type="Proteomes" id="UP000199150"/>
    </source>
</evidence>
<evidence type="ECO:0000256" key="6">
    <source>
        <dbReference type="ARBA" id="ARBA00022840"/>
    </source>
</evidence>
<evidence type="ECO:0000256" key="9">
    <source>
        <dbReference type="ARBA" id="ARBA00023065"/>
    </source>
</evidence>
<keyword evidence="5" id="KW-0547">Nucleotide-binding</keyword>
<evidence type="ECO:0000256" key="10">
    <source>
        <dbReference type="ARBA" id="ARBA00023136"/>
    </source>
</evidence>
<gene>
    <name evidence="11" type="ORF">SAMN02927928_0632</name>
</gene>
<keyword evidence="12" id="KW-1185">Reference proteome</keyword>
<dbReference type="PANTHER" id="PTHR30042">
    <property type="entry name" value="POTASSIUM-TRANSPORTING ATPASE C CHAIN"/>
    <property type="match status" value="1"/>
</dbReference>
<keyword evidence="4" id="KW-0812">Transmembrane</keyword>
<evidence type="ECO:0000256" key="5">
    <source>
        <dbReference type="ARBA" id="ARBA00022741"/>
    </source>
</evidence>
<dbReference type="GO" id="GO:0005524">
    <property type="term" value="F:ATP binding"/>
    <property type="evidence" value="ECO:0007669"/>
    <property type="project" value="UniProtKB-KW"/>
</dbReference>
<organism evidence="11 12">
    <name type="scientific">Asticcacaulis taihuensis</name>
    <dbReference type="NCBI Taxonomy" id="260084"/>
    <lineage>
        <taxon>Bacteria</taxon>
        <taxon>Pseudomonadati</taxon>
        <taxon>Pseudomonadota</taxon>
        <taxon>Alphaproteobacteria</taxon>
        <taxon>Caulobacterales</taxon>
        <taxon>Caulobacteraceae</taxon>
        <taxon>Asticcacaulis</taxon>
    </lineage>
</organism>
<dbReference type="GO" id="GO:0016020">
    <property type="term" value="C:membrane"/>
    <property type="evidence" value="ECO:0007669"/>
    <property type="project" value="InterPro"/>
</dbReference>
<evidence type="ECO:0000256" key="3">
    <source>
        <dbReference type="ARBA" id="ARBA00022538"/>
    </source>
</evidence>
<keyword evidence="9" id="KW-0406">Ion transport</keyword>
<dbReference type="PANTHER" id="PTHR30042:SF2">
    <property type="entry name" value="POTASSIUM-TRANSPORTING ATPASE KDPC SUBUNIT"/>
    <property type="match status" value="1"/>
</dbReference>
<dbReference type="STRING" id="260084.SAMN02927928_0632"/>
<keyword evidence="2" id="KW-1003">Cell membrane</keyword>
<keyword evidence="10" id="KW-0472">Membrane</keyword>
<accession>A0A1G4PT42</accession>
<evidence type="ECO:0000313" key="11">
    <source>
        <dbReference type="EMBL" id="SCW35268.1"/>
    </source>
</evidence>
<keyword evidence="8" id="KW-1133">Transmembrane helix</keyword>
<proteinExistence type="predicted"/>
<name>A0A1G4PT42_9CAUL</name>
<evidence type="ECO:0000256" key="2">
    <source>
        <dbReference type="ARBA" id="ARBA00022475"/>
    </source>
</evidence>
<reference evidence="12" key="1">
    <citation type="submission" date="2016-10" db="EMBL/GenBank/DDBJ databases">
        <authorList>
            <person name="Varghese N."/>
            <person name="Submissions S."/>
        </authorList>
    </citation>
    <scope>NUCLEOTIDE SEQUENCE [LARGE SCALE GENOMIC DNA]</scope>
    <source>
        <strain evidence="12">CGMCC 1.3431</strain>
    </source>
</reference>
<evidence type="ECO:0000256" key="7">
    <source>
        <dbReference type="ARBA" id="ARBA00022958"/>
    </source>
</evidence>
<protein>
    <submittedName>
        <fullName evidence="11">K+-transporting ATPase ATPase C chain</fullName>
    </submittedName>
</protein>
<evidence type="ECO:0000256" key="4">
    <source>
        <dbReference type="ARBA" id="ARBA00022692"/>
    </source>
</evidence>
<dbReference type="Pfam" id="PF02669">
    <property type="entry name" value="KdpC"/>
    <property type="match status" value="1"/>
</dbReference>
<sequence>MTSTLSQFRAPLVLLTASALLLGVAYPLFVKALIGNAWNAQVSDTAIRDRSGRVLASALDPAPTNAPRYFWGQVIDATAPDCYLDRQTYSPDCQNALKFRRVLLGTDSDTPVPEDLITFGIPGQMPRISPEAAAFQIHRVALARGVSDAKVSSLVQASTHNPTYTLGSGLYVNVLELNLRLDGKLK</sequence>
<dbReference type="EMBL" id="FMTS01000001">
    <property type="protein sequence ID" value="SCW35268.1"/>
    <property type="molecule type" value="Genomic_DNA"/>
</dbReference>
<dbReference type="InterPro" id="IPR003820">
    <property type="entry name" value="KdpC"/>
</dbReference>
<dbReference type="AlphaFoldDB" id="A0A1G4PT42"/>
<evidence type="ECO:0000256" key="1">
    <source>
        <dbReference type="ARBA" id="ARBA00022448"/>
    </source>
</evidence>
<keyword evidence="7" id="KW-0630">Potassium</keyword>
<keyword evidence="3" id="KW-0633">Potassium transport</keyword>
<evidence type="ECO:0000256" key="8">
    <source>
        <dbReference type="ARBA" id="ARBA00022989"/>
    </source>
</evidence>
<dbReference type="GO" id="GO:0008556">
    <property type="term" value="F:P-type potassium transmembrane transporter activity"/>
    <property type="evidence" value="ECO:0007669"/>
    <property type="project" value="InterPro"/>
</dbReference>